<comment type="caution">
    <text evidence="1">The sequence shown here is derived from an EMBL/GenBank/DDBJ whole genome shotgun (WGS) entry which is preliminary data.</text>
</comment>
<reference evidence="1 2" key="1">
    <citation type="journal article" date="2017" name="Genome Announc.">
        <title>Draft Genome Sequences of Salinivibrio proteolyticus, Salinivibrio sharmensis, Salinivibrio siamensis, Salinivibrio costicola subsp. alcaliphilus, Salinivibrio costicola subsp. vallismortis, and 29 New Isolates Belonging to the Genus Salinivibrio.</title>
        <authorList>
            <person name="Lopez-Hermoso C."/>
            <person name="de la Haba R.R."/>
            <person name="Sanchez-Porro C."/>
            <person name="Bayliss S.C."/>
            <person name="Feil E.J."/>
            <person name="Ventosa A."/>
        </authorList>
    </citation>
    <scope>NUCLEOTIDE SEQUENCE [LARGE SCALE GENOMIC DNA]</scope>
    <source>
        <strain evidence="1 2">IC202</strain>
    </source>
</reference>
<proteinExistence type="predicted"/>
<sequence>MDMPTPCPHCGEVCEFNDMIETEIELNVEVFLCDECAENAEEEKTKCFECSEVIWDEDDATKIKADGRDVLVCEICFDFLEEE</sequence>
<evidence type="ECO:0008006" key="3">
    <source>
        <dbReference type="Google" id="ProtNLM"/>
    </source>
</evidence>
<gene>
    <name evidence="1" type="ORF">BZG09_05215</name>
</gene>
<protein>
    <recommendedName>
        <fullName evidence="3">ClpX-type ZB domain-containing protein</fullName>
    </recommendedName>
</protein>
<dbReference type="EMBL" id="MUEO01000009">
    <property type="protein sequence ID" value="OOE45106.1"/>
    <property type="molecule type" value="Genomic_DNA"/>
</dbReference>
<organism evidence="1 2">
    <name type="scientific">Salinivibrio kushneri</name>
    <dbReference type="NCBI Taxonomy" id="1908198"/>
    <lineage>
        <taxon>Bacteria</taxon>
        <taxon>Pseudomonadati</taxon>
        <taxon>Pseudomonadota</taxon>
        <taxon>Gammaproteobacteria</taxon>
        <taxon>Vibrionales</taxon>
        <taxon>Vibrionaceae</taxon>
        <taxon>Salinivibrio</taxon>
    </lineage>
</organism>
<name>A0AB36KAZ2_9GAMM</name>
<accession>A0AB36KAZ2</accession>
<evidence type="ECO:0000313" key="2">
    <source>
        <dbReference type="Proteomes" id="UP000188726"/>
    </source>
</evidence>
<dbReference type="RefSeq" id="WP_077457515.1">
    <property type="nucleotide sequence ID" value="NZ_MUEO01000009.1"/>
</dbReference>
<evidence type="ECO:0000313" key="1">
    <source>
        <dbReference type="EMBL" id="OOE45106.1"/>
    </source>
</evidence>
<dbReference type="Proteomes" id="UP000188726">
    <property type="component" value="Unassembled WGS sequence"/>
</dbReference>
<dbReference type="AlphaFoldDB" id="A0AB36KAZ2"/>